<feature type="signal peptide" evidence="8">
    <location>
        <begin position="1"/>
        <end position="19"/>
    </location>
</feature>
<comment type="similarity">
    <text evidence="2">Belongs to the bacteroidetes fimbrillin superfamily. FimB/Mfa2 family.</text>
</comment>
<keyword evidence="6" id="KW-0998">Cell outer membrane</keyword>
<dbReference type="InterPro" id="IPR014941">
    <property type="entry name" value="FimB/Mfa2/Mfa3"/>
</dbReference>
<evidence type="ECO:0000313" key="9">
    <source>
        <dbReference type="EMBL" id="RGN32635.1"/>
    </source>
</evidence>
<dbReference type="Proteomes" id="UP000260983">
    <property type="component" value="Unassembled WGS sequence"/>
</dbReference>
<evidence type="ECO:0000256" key="1">
    <source>
        <dbReference type="ARBA" id="ARBA00004442"/>
    </source>
</evidence>
<organism evidence="9 10">
    <name type="scientific">Bacteroides oleiciplenus</name>
    <dbReference type="NCBI Taxonomy" id="626931"/>
    <lineage>
        <taxon>Bacteria</taxon>
        <taxon>Pseudomonadati</taxon>
        <taxon>Bacteroidota</taxon>
        <taxon>Bacteroidia</taxon>
        <taxon>Bacteroidales</taxon>
        <taxon>Bacteroidaceae</taxon>
        <taxon>Bacteroides</taxon>
    </lineage>
</organism>
<evidence type="ECO:0000313" key="10">
    <source>
        <dbReference type="Proteomes" id="UP000260983"/>
    </source>
</evidence>
<sequence>MKKWMFFVVAGLFVFAACSNEDDPSVQSEPKDGTVTFELSAVNKLSDGISTRTPVYSQEASQHVTRVSIYAFQYTSASSSYLHYKTYTVTGWSDGTTFKRFAIPDGDKLPAGTYKFLAVGRDASDQFSVTTPTSSTTYGDMLATIMSTGQESEIFSGSTDATVTDQGARVSIEMTRKVAGILGYFKNVPQQLNGSTVQYLRLTVSNSNQQVNLTTGTGINTAPASYKVIDIDLSGQAVSDGVFIGNDLSSQGVVKVANSQLGGAFYMPVSGVTMTLGLYDSTGTAIKEWIVKDSSNGNATTFDILANHFYSLGIKGVAGSTNGGTPGNTGDDDNPIDLLIDQNIVITISPAWALIHNLIIQ</sequence>
<dbReference type="Pfam" id="PF08842">
    <property type="entry name" value="Mfa2"/>
    <property type="match status" value="1"/>
</dbReference>
<keyword evidence="3 8" id="KW-0732">Signal</keyword>
<feature type="chain" id="PRO_5017749104" description="Fimbrillin-A associated anchor s Mfa1 and Mfa2 family protein" evidence="8">
    <location>
        <begin position="20"/>
        <end position="361"/>
    </location>
</feature>
<accession>A0A3E5B5J5</accession>
<evidence type="ECO:0000256" key="3">
    <source>
        <dbReference type="ARBA" id="ARBA00022729"/>
    </source>
</evidence>
<proteinExistence type="inferred from homology"/>
<protein>
    <recommendedName>
        <fullName evidence="11">Fimbrillin-A associated anchor s Mfa1 and Mfa2 family protein</fullName>
    </recommendedName>
</protein>
<evidence type="ECO:0000256" key="6">
    <source>
        <dbReference type="ARBA" id="ARBA00023237"/>
    </source>
</evidence>
<dbReference type="PROSITE" id="PS51257">
    <property type="entry name" value="PROKAR_LIPOPROTEIN"/>
    <property type="match status" value="1"/>
</dbReference>
<evidence type="ECO:0000256" key="7">
    <source>
        <dbReference type="ARBA" id="ARBA00023288"/>
    </source>
</evidence>
<evidence type="ECO:0000256" key="5">
    <source>
        <dbReference type="ARBA" id="ARBA00023139"/>
    </source>
</evidence>
<dbReference type="GO" id="GO:0009279">
    <property type="term" value="C:cell outer membrane"/>
    <property type="evidence" value="ECO:0007669"/>
    <property type="project" value="UniProtKB-SubCell"/>
</dbReference>
<evidence type="ECO:0000256" key="8">
    <source>
        <dbReference type="SAM" id="SignalP"/>
    </source>
</evidence>
<comment type="subcellular location">
    <subcellularLocation>
        <location evidence="1">Cell outer membrane</location>
    </subcellularLocation>
</comment>
<gene>
    <name evidence="9" type="ORF">DXB65_17875</name>
</gene>
<dbReference type="EMBL" id="QSUL01000013">
    <property type="protein sequence ID" value="RGN32635.1"/>
    <property type="molecule type" value="Genomic_DNA"/>
</dbReference>
<name>A0A3E5B5J5_9BACE</name>
<evidence type="ECO:0000256" key="2">
    <source>
        <dbReference type="ARBA" id="ARBA00007248"/>
    </source>
</evidence>
<dbReference type="RefSeq" id="WP_117725066.1">
    <property type="nucleotide sequence ID" value="NZ_QSUL01000013.1"/>
</dbReference>
<evidence type="ECO:0008006" key="11">
    <source>
        <dbReference type="Google" id="ProtNLM"/>
    </source>
</evidence>
<keyword evidence="5" id="KW-0564">Palmitate</keyword>
<keyword evidence="7" id="KW-0449">Lipoprotein</keyword>
<reference evidence="9 10" key="1">
    <citation type="submission" date="2018-08" db="EMBL/GenBank/DDBJ databases">
        <title>A genome reference for cultivated species of the human gut microbiota.</title>
        <authorList>
            <person name="Zou Y."/>
            <person name="Xue W."/>
            <person name="Luo G."/>
        </authorList>
    </citation>
    <scope>NUCLEOTIDE SEQUENCE [LARGE SCALE GENOMIC DNA]</scope>
    <source>
        <strain evidence="9 10">OM05-15BH</strain>
    </source>
</reference>
<keyword evidence="4" id="KW-0472">Membrane</keyword>
<evidence type="ECO:0000256" key="4">
    <source>
        <dbReference type="ARBA" id="ARBA00023136"/>
    </source>
</evidence>
<dbReference type="AlphaFoldDB" id="A0A3E5B5J5"/>
<comment type="caution">
    <text evidence="9">The sequence shown here is derived from an EMBL/GenBank/DDBJ whole genome shotgun (WGS) entry which is preliminary data.</text>
</comment>